<name>A0AAV5W0W8_9BILA</name>
<evidence type="ECO:0000256" key="1">
    <source>
        <dbReference type="SAM" id="MobiDB-lite"/>
    </source>
</evidence>
<keyword evidence="3" id="KW-1185">Reference proteome</keyword>
<dbReference type="EMBL" id="BTSY01000004">
    <property type="protein sequence ID" value="GMT23772.1"/>
    <property type="molecule type" value="Genomic_DNA"/>
</dbReference>
<feature type="region of interest" description="Disordered" evidence="1">
    <location>
        <begin position="309"/>
        <end position="407"/>
    </location>
</feature>
<feature type="compositionally biased region" description="Polar residues" evidence="1">
    <location>
        <begin position="325"/>
        <end position="339"/>
    </location>
</feature>
<feature type="compositionally biased region" description="Basic and acidic residues" evidence="1">
    <location>
        <begin position="97"/>
        <end position="121"/>
    </location>
</feature>
<evidence type="ECO:0000313" key="3">
    <source>
        <dbReference type="Proteomes" id="UP001432322"/>
    </source>
</evidence>
<feature type="compositionally biased region" description="Basic and acidic residues" evidence="1">
    <location>
        <begin position="35"/>
        <end position="57"/>
    </location>
</feature>
<feature type="compositionally biased region" description="Basic and acidic residues" evidence="1">
    <location>
        <begin position="164"/>
        <end position="174"/>
    </location>
</feature>
<organism evidence="2 3">
    <name type="scientific">Pristionchus fissidentatus</name>
    <dbReference type="NCBI Taxonomy" id="1538716"/>
    <lineage>
        <taxon>Eukaryota</taxon>
        <taxon>Metazoa</taxon>
        <taxon>Ecdysozoa</taxon>
        <taxon>Nematoda</taxon>
        <taxon>Chromadorea</taxon>
        <taxon>Rhabditida</taxon>
        <taxon>Rhabditina</taxon>
        <taxon>Diplogasteromorpha</taxon>
        <taxon>Diplogasteroidea</taxon>
        <taxon>Neodiplogasteridae</taxon>
        <taxon>Pristionchus</taxon>
    </lineage>
</organism>
<sequence length="407" mass="47376">EDSEEEKEEEEKEEEMEREEDDEREETIGMEEMDREGKREEEIERSYEERENIDDSSRFTLNYREPEDSLSFAPYPRFVLEVDTPVEKKTNRRCSRREKTVRFEDEEEDNRRNTMDIFHRRESRRNTMDIFRRPSNGRRQTLMEREITQVLEESMEMSMDEKEETLKAKDENEKPCSSSTQLHSRIVDTPKSARESTRSRGTMREVKKMEKKEGKGEKRLFLEESIGMESFSRGIGADRSEGPMNSTRLSEVAPSNATFIVNREDQSREESIISSNVTFVVRPKVNTTKLEEEDEETIRKEKGLNETYVVKKENTKHEKKRETRGTLTRNIARSPSRSPARTAHRPFALPSPHTRFIPSPARVNKASPHSQRLFPPKPKPRRNVPMQLDGANSPTAAGRSAAVAAVA</sequence>
<proteinExistence type="predicted"/>
<feature type="non-terminal residue" evidence="2">
    <location>
        <position position="407"/>
    </location>
</feature>
<comment type="caution">
    <text evidence="2">The sequence shown here is derived from an EMBL/GenBank/DDBJ whole genome shotgun (WGS) entry which is preliminary data.</text>
</comment>
<evidence type="ECO:0000313" key="2">
    <source>
        <dbReference type="EMBL" id="GMT23772.1"/>
    </source>
</evidence>
<feature type="region of interest" description="Disordered" evidence="1">
    <location>
        <begin position="232"/>
        <end position="251"/>
    </location>
</feature>
<reference evidence="2" key="1">
    <citation type="submission" date="2023-10" db="EMBL/GenBank/DDBJ databases">
        <title>Genome assembly of Pristionchus species.</title>
        <authorList>
            <person name="Yoshida K."/>
            <person name="Sommer R.J."/>
        </authorList>
    </citation>
    <scope>NUCLEOTIDE SEQUENCE</scope>
    <source>
        <strain evidence="2">RS5133</strain>
    </source>
</reference>
<feature type="region of interest" description="Disordered" evidence="1">
    <location>
        <begin position="87"/>
        <end position="121"/>
    </location>
</feature>
<feature type="compositionally biased region" description="Low complexity" evidence="1">
    <location>
        <begin position="396"/>
        <end position="407"/>
    </location>
</feature>
<dbReference type="AlphaFoldDB" id="A0AAV5W0W8"/>
<dbReference type="Proteomes" id="UP001432322">
    <property type="component" value="Unassembled WGS sequence"/>
</dbReference>
<feature type="region of interest" description="Disordered" evidence="1">
    <location>
        <begin position="1"/>
        <end position="60"/>
    </location>
</feature>
<feature type="compositionally biased region" description="Basic and acidic residues" evidence="1">
    <location>
        <begin position="185"/>
        <end position="221"/>
    </location>
</feature>
<feature type="region of interest" description="Disordered" evidence="1">
    <location>
        <begin position="152"/>
        <end position="221"/>
    </location>
</feature>
<feature type="compositionally biased region" description="Basic and acidic residues" evidence="1">
    <location>
        <begin position="309"/>
        <end position="324"/>
    </location>
</feature>
<gene>
    <name evidence="2" type="ORF">PFISCL1PPCAC_15069</name>
</gene>
<accession>A0AAV5W0W8</accession>
<feature type="compositionally biased region" description="Acidic residues" evidence="1">
    <location>
        <begin position="1"/>
        <end position="34"/>
    </location>
</feature>
<feature type="non-terminal residue" evidence="2">
    <location>
        <position position="1"/>
    </location>
</feature>
<protein>
    <submittedName>
        <fullName evidence="2">Uncharacterized protein</fullName>
    </submittedName>
</protein>